<sequence length="55" mass="6109">MSIFQNFSGGVQGLVGEAGKFLDQVKDNKEFIELAKKLQVEPFLMALDQVNGHLE</sequence>
<organism evidence="1 2">
    <name type="scientific">Lyngbya confervoides BDU141951</name>
    <dbReference type="NCBI Taxonomy" id="1574623"/>
    <lineage>
        <taxon>Bacteria</taxon>
        <taxon>Bacillati</taxon>
        <taxon>Cyanobacteriota</taxon>
        <taxon>Cyanophyceae</taxon>
        <taxon>Oscillatoriophycideae</taxon>
        <taxon>Oscillatoriales</taxon>
        <taxon>Microcoleaceae</taxon>
        <taxon>Lyngbya</taxon>
    </lineage>
</organism>
<accession>A0ABD4T5U8</accession>
<proteinExistence type="predicted"/>
<protein>
    <submittedName>
        <fullName evidence="1">Uncharacterized protein</fullName>
    </submittedName>
</protein>
<dbReference type="AlphaFoldDB" id="A0ABD4T5U8"/>
<evidence type="ECO:0000313" key="1">
    <source>
        <dbReference type="EMBL" id="MCM1983969.1"/>
    </source>
</evidence>
<dbReference type="EMBL" id="JTHE03000080">
    <property type="protein sequence ID" value="MCM1983969.1"/>
    <property type="molecule type" value="Genomic_DNA"/>
</dbReference>
<dbReference type="RefSeq" id="WP_166282812.1">
    <property type="nucleotide sequence ID" value="NZ_JTHE03000080.1"/>
</dbReference>
<dbReference type="Proteomes" id="UP000031561">
    <property type="component" value="Unassembled WGS sequence"/>
</dbReference>
<gene>
    <name evidence="1" type="ORF">QQ91_0014190</name>
</gene>
<keyword evidence="2" id="KW-1185">Reference proteome</keyword>
<comment type="caution">
    <text evidence="1">The sequence shown here is derived from an EMBL/GenBank/DDBJ whole genome shotgun (WGS) entry which is preliminary data.</text>
</comment>
<evidence type="ECO:0000313" key="2">
    <source>
        <dbReference type="Proteomes" id="UP000031561"/>
    </source>
</evidence>
<reference evidence="1 2" key="1">
    <citation type="journal article" date="2015" name="Genome Announc.">
        <title>Draft Genome Sequence of Filamentous Marine Cyanobacterium Lyngbya confervoides Strain BDU141951.</title>
        <authorList>
            <person name="Chandrababunaidu M.M."/>
            <person name="Sen D."/>
            <person name="Tripathy S."/>
        </authorList>
    </citation>
    <scope>NUCLEOTIDE SEQUENCE [LARGE SCALE GENOMIC DNA]</scope>
    <source>
        <strain evidence="1 2">BDU141951</strain>
    </source>
</reference>
<name>A0ABD4T5U8_9CYAN</name>